<name>A0A6N4VH14_9MYCO</name>
<feature type="compositionally biased region" description="Low complexity" evidence="1">
    <location>
        <begin position="330"/>
        <end position="358"/>
    </location>
</feature>
<sequence>MNRAAKSYLTSGVALAGASVIAVSPVVATPLSPPGMNTHPAFSVSTADLQLATTVNPLAAWAEVVSSAYSNVASLGEEVLSDPAPILRQFILNQLSNGEALVSAGIGAIGGFLEYLSPDNAFGLGAQLQTAAEQLSSGNIAGAIETATQALFLAPVISVAFPVLESGLLDIPGTMAQNFANVVKTVTDPNTVLPIALGALGTVLAPVNAFGDSLQETFDALGDGDIGAALNAVINIPAAVVGAVLNGYTNLAGSVFPGLFSEDGLVHALVVTLPRAIAAAITPEEEGSAAAANGPADVPTAVLASVQTDEEQASDSGAASEDAEGGGGAVAAVDASVTEETADAAAAPEGEAADAQGQVVDESPAIDTEEVSDEGGEATAELTEGSEGSTGAEEGLADEAENSEEAAALEEALDADAEASEDGSGDVTGDEGGSNAGDDESGSEDSESADADADSTGSDSDGSDNGSGSESDGGSGDSE</sequence>
<feature type="compositionally biased region" description="Acidic residues" evidence="1">
    <location>
        <begin position="367"/>
        <end position="376"/>
    </location>
</feature>
<evidence type="ECO:0000313" key="3">
    <source>
        <dbReference type="Proteomes" id="UP000466785"/>
    </source>
</evidence>
<gene>
    <name evidence="2" type="ORF">MPOR_51910</name>
</gene>
<feature type="compositionally biased region" description="Low complexity" evidence="1">
    <location>
        <begin position="377"/>
        <end position="394"/>
    </location>
</feature>
<feature type="compositionally biased region" description="Acidic residues" evidence="1">
    <location>
        <begin position="437"/>
        <end position="453"/>
    </location>
</feature>
<proteinExistence type="predicted"/>
<dbReference type="KEGG" id="mpof:MPOR_51910"/>
<feature type="region of interest" description="Disordered" evidence="1">
    <location>
        <begin position="307"/>
        <end position="479"/>
    </location>
</feature>
<organism evidence="2 3">
    <name type="scientific">Mycolicibacterium poriferae</name>
    <dbReference type="NCBI Taxonomy" id="39694"/>
    <lineage>
        <taxon>Bacteria</taxon>
        <taxon>Bacillati</taxon>
        <taxon>Actinomycetota</taxon>
        <taxon>Actinomycetes</taxon>
        <taxon>Mycobacteriales</taxon>
        <taxon>Mycobacteriaceae</taxon>
        <taxon>Mycolicibacterium</taxon>
    </lineage>
</organism>
<feature type="compositionally biased region" description="Low complexity" evidence="1">
    <location>
        <begin position="454"/>
        <end position="470"/>
    </location>
</feature>
<protein>
    <recommendedName>
        <fullName evidence="4">PE-PGRS family protein</fullName>
    </recommendedName>
</protein>
<evidence type="ECO:0000256" key="1">
    <source>
        <dbReference type="SAM" id="MobiDB-lite"/>
    </source>
</evidence>
<dbReference type="Proteomes" id="UP000466785">
    <property type="component" value="Chromosome"/>
</dbReference>
<dbReference type="AlphaFoldDB" id="A0A6N4VH14"/>
<evidence type="ECO:0008006" key="4">
    <source>
        <dbReference type="Google" id="ProtNLM"/>
    </source>
</evidence>
<accession>A0A6N4VH14</accession>
<keyword evidence="3" id="KW-1185">Reference proteome</keyword>
<feature type="compositionally biased region" description="Acidic residues" evidence="1">
    <location>
        <begin position="395"/>
        <end position="424"/>
    </location>
</feature>
<dbReference type="RefSeq" id="WP_163679072.1">
    <property type="nucleotide sequence ID" value="NZ_AP022570.1"/>
</dbReference>
<evidence type="ECO:0000313" key="2">
    <source>
        <dbReference type="EMBL" id="BBX54165.1"/>
    </source>
</evidence>
<dbReference type="EMBL" id="AP022570">
    <property type="protein sequence ID" value="BBX54165.1"/>
    <property type="molecule type" value="Genomic_DNA"/>
</dbReference>
<reference evidence="2 3" key="1">
    <citation type="journal article" date="2019" name="Emerg. Microbes Infect.">
        <title>Comprehensive subspecies identification of 175 nontuberculous mycobacteria species based on 7547 genomic profiles.</title>
        <authorList>
            <person name="Matsumoto Y."/>
            <person name="Kinjo T."/>
            <person name="Motooka D."/>
            <person name="Nabeya D."/>
            <person name="Jung N."/>
            <person name="Uechi K."/>
            <person name="Horii T."/>
            <person name="Iida T."/>
            <person name="Fujita J."/>
            <person name="Nakamura S."/>
        </authorList>
    </citation>
    <scope>NUCLEOTIDE SEQUENCE [LARGE SCALE GENOMIC DNA]</scope>
    <source>
        <strain evidence="2 3">JCM 12603</strain>
    </source>
</reference>